<comment type="subcellular location">
    <subcellularLocation>
        <location evidence="2">Membrane</location>
        <topology evidence="2">Multi-pass membrane protein</topology>
    </subcellularLocation>
</comment>
<dbReference type="CDD" id="cd00075">
    <property type="entry name" value="HATPase"/>
    <property type="match status" value="1"/>
</dbReference>
<evidence type="ECO:0000256" key="5">
    <source>
        <dbReference type="ARBA" id="ARBA00022679"/>
    </source>
</evidence>
<feature type="non-terminal residue" evidence="14">
    <location>
        <position position="1"/>
    </location>
</feature>
<dbReference type="EMBL" id="LJVA01000037">
    <property type="protein sequence ID" value="KPL10130.1"/>
    <property type="molecule type" value="Genomic_DNA"/>
</dbReference>
<keyword evidence="8" id="KW-0418">Kinase</keyword>
<keyword evidence="11" id="KW-0902">Two-component regulatory system</keyword>
<evidence type="ECO:0000256" key="8">
    <source>
        <dbReference type="ARBA" id="ARBA00022777"/>
    </source>
</evidence>
<comment type="catalytic activity">
    <reaction evidence="1">
        <text>ATP + protein L-histidine = ADP + protein N-phospho-L-histidine.</text>
        <dbReference type="EC" id="2.7.13.3"/>
    </reaction>
</comment>
<dbReference type="Gene3D" id="1.10.287.130">
    <property type="match status" value="1"/>
</dbReference>
<dbReference type="InterPro" id="IPR050351">
    <property type="entry name" value="BphY/WalK/GraS-like"/>
</dbReference>
<evidence type="ECO:0000313" key="14">
    <source>
        <dbReference type="EMBL" id="KPL10130.1"/>
    </source>
</evidence>
<evidence type="ECO:0000256" key="12">
    <source>
        <dbReference type="ARBA" id="ARBA00023136"/>
    </source>
</evidence>
<evidence type="ECO:0000256" key="6">
    <source>
        <dbReference type="ARBA" id="ARBA00022692"/>
    </source>
</evidence>
<dbReference type="InterPro" id="IPR036097">
    <property type="entry name" value="HisK_dim/P_sf"/>
</dbReference>
<dbReference type="PANTHER" id="PTHR42878:SF7">
    <property type="entry name" value="SENSOR HISTIDINE KINASE GLRK"/>
    <property type="match status" value="1"/>
</dbReference>
<dbReference type="Gene3D" id="3.30.450.40">
    <property type="match status" value="1"/>
</dbReference>
<dbReference type="PRINTS" id="PR00344">
    <property type="entry name" value="BCTRLSENSOR"/>
</dbReference>
<dbReference type="InterPro" id="IPR004358">
    <property type="entry name" value="Sig_transdc_His_kin-like_C"/>
</dbReference>
<dbReference type="FunFam" id="3.30.565.10:FF:000006">
    <property type="entry name" value="Sensor histidine kinase WalK"/>
    <property type="match status" value="1"/>
</dbReference>
<evidence type="ECO:0000256" key="3">
    <source>
        <dbReference type="ARBA" id="ARBA00012438"/>
    </source>
</evidence>
<dbReference type="Pfam" id="PF01590">
    <property type="entry name" value="GAF"/>
    <property type="match status" value="1"/>
</dbReference>
<keyword evidence="4" id="KW-0597">Phosphoprotein</keyword>
<dbReference type="SUPFAM" id="SSF47384">
    <property type="entry name" value="Homodimeric domain of signal transducing histidine kinase"/>
    <property type="match status" value="1"/>
</dbReference>
<dbReference type="SUPFAM" id="SSF55781">
    <property type="entry name" value="GAF domain-like"/>
    <property type="match status" value="1"/>
</dbReference>
<dbReference type="Pfam" id="PF08448">
    <property type="entry name" value="PAS_4"/>
    <property type="match status" value="1"/>
</dbReference>
<dbReference type="InterPro" id="IPR003018">
    <property type="entry name" value="GAF"/>
</dbReference>
<reference evidence="14 15" key="1">
    <citation type="journal article" date="2015" name="Microbiome">
        <title>Genomic resolution of linkages in carbon, nitrogen, and sulfur cycling among widespread estuary sediment bacteria.</title>
        <authorList>
            <person name="Baker B.J."/>
            <person name="Lazar C.S."/>
            <person name="Teske A.P."/>
            <person name="Dick G.J."/>
        </authorList>
    </citation>
    <scope>NUCLEOTIDE SEQUENCE [LARGE SCALE GENOMIC DNA]</scope>
    <source>
        <strain evidence="14">SM1_40</strain>
    </source>
</reference>
<dbReference type="FunFam" id="1.10.287.130:FF:000001">
    <property type="entry name" value="Two-component sensor histidine kinase"/>
    <property type="match status" value="1"/>
</dbReference>
<keyword evidence="10" id="KW-1133">Transmembrane helix</keyword>
<dbReference type="InterPro" id="IPR029016">
    <property type="entry name" value="GAF-like_dom_sf"/>
</dbReference>
<dbReference type="InterPro" id="IPR035965">
    <property type="entry name" value="PAS-like_dom_sf"/>
</dbReference>
<proteinExistence type="predicted"/>
<dbReference type="Pfam" id="PF02518">
    <property type="entry name" value="HATPase_c"/>
    <property type="match status" value="1"/>
</dbReference>
<dbReference type="GO" id="GO:0016020">
    <property type="term" value="C:membrane"/>
    <property type="evidence" value="ECO:0007669"/>
    <property type="project" value="UniProtKB-SubCell"/>
</dbReference>
<gene>
    <name evidence="14" type="ORF">AMJ71_04365</name>
</gene>
<dbReference type="GO" id="GO:0000155">
    <property type="term" value="F:phosphorelay sensor kinase activity"/>
    <property type="evidence" value="ECO:0007669"/>
    <property type="project" value="InterPro"/>
</dbReference>
<dbReference type="InterPro" id="IPR000014">
    <property type="entry name" value="PAS"/>
</dbReference>
<protein>
    <recommendedName>
        <fullName evidence="3">histidine kinase</fullName>
        <ecNumber evidence="3">2.7.13.3</ecNumber>
    </recommendedName>
</protein>
<dbReference type="SUPFAM" id="SSF55874">
    <property type="entry name" value="ATPase domain of HSP90 chaperone/DNA topoisomerase II/histidine kinase"/>
    <property type="match status" value="1"/>
</dbReference>
<dbReference type="GO" id="GO:0007234">
    <property type="term" value="P:osmosensory signaling via phosphorelay pathway"/>
    <property type="evidence" value="ECO:0007669"/>
    <property type="project" value="TreeGrafter"/>
</dbReference>
<dbReference type="InterPro" id="IPR003661">
    <property type="entry name" value="HisK_dim/P_dom"/>
</dbReference>
<dbReference type="InterPro" id="IPR013656">
    <property type="entry name" value="PAS_4"/>
</dbReference>
<evidence type="ECO:0000256" key="11">
    <source>
        <dbReference type="ARBA" id="ARBA00023012"/>
    </source>
</evidence>
<dbReference type="SMART" id="SM00091">
    <property type="entry name" value="PAS"/>
    <property type="match status" value="1"/>
</dbReference>
<dbReference type="CDD" id="cd00082">
    <property type="entry name" value="HisKA"/>
    <property type="match status" value="1"/>
</dbReference>
<dbReference type="Proteomes" id="UP000051035">
    <property type="component" value="Unassembled WGS sequence"/>
</dbReference>
<organism evidence="14 15">
    <name type="scientific">candidate division TA06 bacterium SM1_40</name>
    <dbReference type="NCBI Taxonomy" id="1703773"/>
    <lineage>
        <taxon>Bacteria</taxon>
        <taxon>Bacteria division TA06</taxon>
    </lineage>
</organism>
<evidence type="ECO:0000256" key="1">
    <source>
        <dbReference type="ARBA" id="ARBA00000085"/>
    </source>
</evidence>
<keyword evidence="5" id="KW-0808">Transferase</keyword>
<evidence type="ECO:0000256" key="2">
    <source>
        <dbReference type="ARBA" id="ARBA00004141"/>
    </source>
</evidence>
<feature type="domain" description="Histidine kinase" evidence="13">
    <location>
        <begin position="257"/>
        <end position="495"/>
    </location>
</feature>
<dbReference type="InterPro" id="IPR036890">
    <property type="entry name" value="HATPase_C_sf"/>
</dbReference>
<dbReference type="Gene3D" id="3.30.565.10">
    <property type="entry name" value="Histidine kinase-like ATPase, C-terminal domain"/>
    <property type="match status" value="1"/>
</dbReference>
<dbReference type="InterPro" id="IPR005467">
    <property type="entry name" value="His_kinase_dom"/>
</dbReference>
<dbReference type="CDD" id="cd00130">
    <property type="entry name" value="PAS"/>
    <property type="match status" value="1"/>
</dbReference>
<dbReference type="AlphaFoldDB" id="A0A0S8JL77"/>
<dbReference type="Gene3D" id="3.30.450.20">
    <property type="entry name" value="PAS domain"/>
    <property type="match status" value="1"/>
</dbReference>
<dbReference type="GO" id="GO:0005524">
    <property type="term" value="F:ATP binding"/>
    <property type="evidence" value="ECO:0007669"/>
    <property type="project" value="UniProtKB-KW"/>
</dbReference>
<name>A0A0S8JL77_UNCT6</name>
<evidence type="ECO:0000313" key="15">
    <source>
        <dbReference type="Proteomes" id="UP000051035"/>
    </source>
</evidence>
<dbReference type="GO" id="GO:0030295">
    <property type="term" value="F:protein kinase activator activity"/>
    <property type="evidence" value="ECO:0007669"/>
    <property type="project" value="TreeGrafter"/>
</dbReference>
<evidence type="ECO:0000256" key="9">
    <source>
        <dbReference type="ARBA" id="ARBA00022840"/>
    </source>
</evidence>
<keyword evidence="9" id="KW-0067">ATP-binding</keyword>
<keyword evidence="12" id="KW-0472">Membrane</keyword>
<dbReference type="GO" id="GO:0000156">
    <property type="term" value="F:phosphorelay response regulator activity"/>
    <property type="evidence" value="ECO:0007669"/>
    <property type="project" value="TreeGrafter"/>
</dbReference>
<comment type="caution">
    <text evidence="14">The sequence shown here is derived from an EMBL/GenBank/DDBJ whole genome shotgun (WGS) entry which is preliminary data.</text>
</comment>
<dbReference type="PROSITE" id="PS50109">
    <property type="entry name" value="HIS_KIN"/>
    <property type="match status" value="1"/>
</dbReference>
<dbReference type="SMART" id="SM00387">
    <property type="entry name" value="HATPase_c"/>
    <property type="match status" value="1"/>
</dbReference>
<dbReference type="NCBIfam" id="TIGR00229">
    <property type="entry name" value="sensory_box"/>
    <property type="match status" value="1"/>
</dbReference>
<keyword evidence="6" id="KW-0812">Transmembrane</keyword>
<evidence type="ECO:0000256" key="7">
    <source>
        <dbReference type="ARBA" id="ARBA00022741"/>
    </source>
</evidence>
<sequence length="505" mass="55338">VFEIAGGPKGEEIKQLRVKVGEGVAGWVAETGEDLIVPDVTQDPRFASRFDQSTGFVTRSLLCVPLEVGGERIGVLEVLNKRDGTFDEDDAALLKILASQAATILQNAQLYEELERTVGRLAAMRKYADSLLASMSDGVVAWDMDGVVTTMNVSAGRILRCDPEQAIGTRVDELFTDARRLDQLITETLAEGRIRNFEIEQRTSEGASVPVVVGTALLVGERGETTGIIAVCTELTDTRELAKLHKLDMMRDQFIATVSHELRTPLVSIQGFSSLLLEKGMGDEKAPEFLKLIKEQADYLTGLIESILDLSELVSGELEIRRRPRQLGTLVERYVIDWQGRSHARVRTYMSPALPLVSLDEEKIARVIDILLDNAVKYSAPGSMIDVAVRNTTGAEFASVPRLNASKIDAVPMSERHKWVKVSVTDQGCGIASEDLPHVFDRFYRIDDPLTGEGRGLGLGLATAKHIIDAHRGVIWAESEEGKGSTFNFALPVPPPFTQKGKRGS</sequence>
<dbReference type="SMART" id="SM00388">
    <property type="entry name" value="HisKA"/>
    <property type="match status" value="1"/>
</dbReference>
<dbReference type="InterPro" id="IPR003594">
    <property type="entry name" value="HATPase_dom"/>
</dbReference>
<dbReference type="PANTHER" id="PTHR42878">
    <property type="entry name" value="TWO-COMPONENT HISTIDINE KINASE"/>
    <property type="match status" value="1"/>
</dbReference>
<evidence type="ECO:0000259" key="13">
    <source>
        <dbReference type="PROSITE" id="PS50109"/>
    </source>
</evidence>
<evidence type="ECO:0000256" key="4">
    <source>
        <dbReference type="ARBA" id="ARBA00022553"/>
    </source>
</evidence>
<evidence type="ECO:0000256" key="10">
    <source>
        <dbReference type="ARBA" id="ARBA00022989"/>
    </source>
</evidence>
<dbReference type="SMART" id="SM00065">
    <property type="entry name" value="GAF"/>
    <property type="match status" value="1"/>
</dbReference>
<dbReference type="Pfam" id="PF00512">
    <property type="entry name" value="HisKA"/>
    <property type="match status" value="1"/>
</dbReference>
<keyword evidence="7" id="KW-0547">Nucleotide-binding</keyword>
<accession>A0A0S8JL77</accession>
<dbReference type="SUPFAM" id="SSF55785">
    <property type="entry name" value="PYP-like sensor domain (PAS domain)"/>
    <property type="match status" value="1"/>
</dbReference>
<dbReference type="EC" id="2.7.13.3" evidence="3"/>